<feature type="domain" description="Exonuclease" evidence="1">
    <location>
        <begin position="3"/>
        <end position="182"/>
    </location>
</feature>
<gene>
    <name evidence="2" type="ordered locus">MCP_1585</name>
</gene>
<dbReference type="OrthoDB" id="380470at2157"/>
<dbReference type="InterPro" id="IPR013520">
    <property type="entry name" value="Ribonucl_H"/>
</dbReference>
<dbReference type="EMBL" id="AP011532">
    <property type="protein sequence ID" value="BAI61657.1"/>
    <property type="molecule type" value="Genomic_DNA"/>
</dbReference>
<organism evidence="2 3">
    <name type="scientific">Methanocella paludicola (strain DSM 17711 / JCM 13418 / NBRC 101707 / SANAE)</name>
    <dbReference type="NCBI Taxonomy" id="304371"/>
    <lineage>
        <taxon>Archaea</taxon>
        <taxon>Methanobacteriati</taxon>
        <taxon>Methanobacteriota</taxon>
        <taxon>Stenosarchaea group</taxon>
        <taxon>Methanomicrobia</taxon>
        <taxon>Methanocellales</taxon>
        <taxon>Methanocellaceae</taxon>
        <taxon>Methanocella</taxon>
    </lineage>
</organism>
<evidence type="ECO:0000313" key="2">
    <source>
        <dbReference type="EMBL" id="BAI61657.1"/>
    </source>
</evidence>
<dbReference type="InterPro" id="IPR036397">
    <property type="entry name" value="RNaseH_sf"/>
</dbReference>
<dbReference type="InterPro" id="IPR012337">
    <property type="entry name" value="RNaseH-like_sf"/>
</dbReference>
<dbReference type="GeneID" id="8681506"/>
<dbReference type="Proteomes" id="UP000001882">
    <property type="component" value="Chromosome"/>
</dbReference>
<sequence>MTLLCVIDTETTGLGKFDRANPGRVDYPISIGAVVADVNVVKKQVRCVDGMYSLIRIPDTSKADDTMLIHGILPEELDSAPAPTQVCLDLKALFAKYEAMPVGAWNYHFDKHFVDVLFRMARMLPPSLVWREMMPERYSRLERYVQNHVTHDGVLRLEAHNAFNDCIRTLAVHAALNGYTFELPGSLGIESPRMPVTI</sequence>
<protein>
    <recommendedName>
        <fullName evidence="1">Exonuclease domain-containing protein</fullName>
    </recommendedName>
</protein>
<dbReference type="CDD" id="cd06127">
    <property type="entry name" value="DEDDh"/>
    <property type="match status" value="1"/>
</dbReference>
<dbReference type="Pfam" id="PF00929">
    <property type="entry name" value="RNase_T"/>
    <property type="match status" value="1"/>
</dbReference>
<keyword evidence="3" id="KW-1185">Reference proteome</keyword>
<dbReference type="GO" id="GO:0003676">
    <property type="term" value="F:nucleic acid binding"/>
    <property type="evidence" value="ECO:0007669"/>
    <property type="project" value="InterPro"/>
</dbReference>
<evidence type="ECO:0000313" key="3">
    <source>
        <dbReference type="Proteomes" id="UP000001882"/>
    </source>
</evidence>
<reference evidence="3" key="3">
    <citation type="journal article" date="2011" name="PLoS ONE">
        <title>Genome sequence of a mesophilic hydrogenotrophic methanogen Methanocella paludicola, the first cultivated representative of the order Methanocellales.</title>
        <authorList>
            <person name="Sakai S."/>
            <person name="Takaki Y."/>
            <person name="Shimamura S."/>
            <person name="Sekine M."/>
            <person name="Tajima T."/>
            <person name="Kosugi H."/>
            <person name="Ichikawa N."/>
            <person name="Tasumi E."/>
            <person name="Hiraki A.T."/>
            <person name="Shimizu A."/>
            <person name="Kato Y."/>
            <person name="Nishiko R."/>
            <person name="Mori K."/>
            <person name="Fujita N."/>
            <person name="Imachi H."/>
            <person name="Takai K."/>
        </authorList>
    </citation>
    <scope>NUCLEOTIDE SEQUENCE [LARGE SCALE GENOMIC DNA]</scope>
    <source>
        <strain evidence="3">DSM 17711 / JCM 13418 / NBRC 101707 / SANAE</strain>
    </source>
</reference>
<name>D1YYY5_METPS</name>
<evidence type="ECO:0000259" key="1">
    <source>
        <dbReference type="SMART" id="SM00479"/>
    </source>
</evidence>
<dbReference type="eggNOG" id="arCOG05109">
    <property type="taxonomic scope" value="Archaea"/>
</dbReference>
<dbReference type="Gene3D" id="3.30.420.10">
    <property type="entry name" value="Ribonuclease H-like superfamily/Ribonuclease H"/>
    <property type="match status" value="1"/>
</dbReference>
<dbReference type="STRING" id="304371.MCP_1585"/>
<dbReference type="KEGG" id="mpd:MCP_1585"/>
<reference evidence="2 3" key="1">
    <citation type="journal article" date="2007" name="Appl. Environ. Microbiol.">
        <title>Isolation of key methanogens for global methane emission from rice paddy fields: a novel isolate affiliated with the clone cluster rice cluster I.</title>
        <authorList>
            <person name="Sakai S."/>
            <person name="Imachi H."/>
            <person name="Sekiguchi Y."/>
            <person name="Ohashi A."/>
            <person name="Harada H."/>
            <person name="Kamagata Y."/>
        </authorList>
    </citation>
    <scope>NUCLEOTIDE SEQUENCE [LARGE SCALE GENOMIC DNA]</scope>
    <source>
        <strain evidence="3">DSM 17711 / JCM 13418 / NBRC 101707 / SANAE</strain>
    </source>
</reference>
<dbReference type="SUPFAM" id="SSF53098">
    <property type="entry name" value="Ribonuclease H-like"/>
    <property type="match status" value="1"/>
</dbReference>
<dbReference type="RefSeq" id="WP_012900336.1">
    <property type="nucleotide sequence ID" value="NC_013665.1"/>
</dbReference>
<proteinExistence type="predicted"/>
<dbReference type="SMART" id="SM00479">
    <property type="entry name" value="EXOIII"/>
    <property type="match status" value="1"/>
</dbReference>
<dbReference type="InParanoid" id="D1YYY5"/>
<dbReference type="AlphaFoldDB" id="D1YYY5"/>
<reference evidence="2 3" key="2">
    <citation type="journal article" date="2008" name="Int. J. Syst. Evol. Microbiol.">
        <title>Methanocella paludicola gen. nov., sp. nov., a methane-producing archaeon, the first isolate of the lineage 'Rice Cluster I', and proposal of the new archaeal order Methanocellales ord. nov.</title>
        <authorList>
            <person name="Sakai S."/>
            <person name="Imachi H."/>
            <person name="Hanada S."/>
            <person name="Ohashi A."/>
            <person name="Harada H."/>
            <person name="Kamagata Y."/>
        </authorList>
    </citation>
    <scope>NUCLEOTIDE SEQUENCE [LARGE SCALE GENOMIC DNA]</scope>
    <source>
        <strain evidence="3">DSM 17711 / JCM 13418 / NBRC 101707 / SANAE</strain>
    </source>
</reference>
<accession>D1YYY5</accession>